<reference evidence="7 8" key="1">
    <citation type="submission" date="2020-02" db="EMBL/GenBank/DDBJ databases">
        <title>Draft genome sequence of two Spirosoma agri KCTC 52727 and Spirosoma terrae KCTC 52035.</title>
        <authorList>
            <person name="Rojas J."/>
            <person name="Ambika Manirajan B."/>
            <person name="Ratering S."/>
            <person name="Suarez C."/>
            <person name="Schnell S."/>
        </authorList>
    </citation>
    <scope>NUCLEOTIDE SEQUENCE [LARGE SCALE GENOMIC DNA]</scope>
    <source>
        <strain evidence="7 8">KCTC 52727</strain>
    </source>
</reference>
<dbReference type="GO" id="GO:0110001">
    <property type="term" value="C:toxin-antitoxin complex"/>
    <property type="evidence" value="ECO:0007669"/>
    <property type="project" value="InterPro"/>
</dbReference>
<dbReference type="InterPro" id="IPR037038">
    <property type="entry name" value="HepT-like_sf"/>
</dbReference>
<dbReference type="EMBL" id="JAAGNZ010000002">
    <property type="protein sequence ID" value="NEU68546.1"/>
    <property type="molecule type" value="Genomic_DNA"/>
</dbReference>
<dbReference type="Gene3D" id="1.20.120.580">
    <property type="entry name" value="bsu32300-like"/>
    <property type="match status" value="1"/>
</dbReference>
<comment type="similarity">
    <text evidence="6">Belongs to the HepT RNase toxin family.</text>
</comment>
<evidence type="ECO:0000256" key="3">
    <source>
        <dbReference type="ARBA" id="ARBA00022722"/>
    </source>
</evidence>
<dbReference type="Proteomes" id="UP000477386">
    <property type="component" value="Unassembled WGS sequence"/>
</dbReference>
<proteinExistence type="inferred from homology"/>
<dbReference type="GO" id="GO:0016787">
    <property type="term" value="F:hydrolase activity"/>
    <property type="evidence" value="ECO:0007669"/>
    <property type="project" value="UniProtKB-KW"/>
</dbReference>
<keyword evidence="3" id="KW-0540">Nuclease</keyword>
<sequence length="132" mass="15566">MLECIEKIFLYSSPFDTVEEFIWANDQLNYNASWGLLLAIGEESKRLDAGLKNEFQQIPWRNIAGMRNFLAHDYRGIDYDLLYEVINKNLPVLKEALMAMVDKVDYEKTLLATVLESPYYKHILYLREKLHD</sequence>
<evidence type="ECO:0000256" key="5">
    <source>
        <dbReference type="ARBA" id="ARBA00022801"/>
    </source>
</evidence>
<keyword evidence="5" id="KW-0378">Hydrolase</keyword>
<dbReference type="GO" id="GO:0004540">
    <property type="term" value="F:RNA nuclease activity"/>
    <property type="evidence" value="ECO:0007669"/>
    <property type="project" value="InterPro"/>
</dbReference>
<dbReference type="GO" id="GO:0000166">
    <property type="term" value="F:nucleotide binding"/>
    <property type="evidence" value="ECO:0007669"/>
    <property type="project" value="UniProtKB-KW"/>
</dbReference>
<evidence type="ECO:0000256" key="4">
    <source>
        <dbReference type="ARBA" id="ARBA00022741"/>
    </source>
</evidence>
<dbReference type="RefSeq" id="WP_164040902.1">
    <property type="nucleotide sequence ID" value="NZ_JAAGNZ010000002.1"/>
</dbReference>
<dbReference type="Pfam" id="PF01934">
    <property type="entry name" value="HepT-like"/>
    <property type="match status" value="1"/>
</dbReference>
<organism evidence="7 8">
    <name type="scientific">Spirosoma agri</name>
    <dbReference type="NCBI Taxonomy" id="1987381"/>
    <lineage>
        <taxon>Bacteria</taxon>
        <taxon>Pseudomonadati</taxon>
        <taxon>Bacteroidota</taxon>
        <taxon>Cytophagia</taxon>
        <taxon>Cytophagales</taxon>
        <taxon>Cytophagaceae</taxon>
        <taxon>Spirosoma</taxon>
    </lineage>
</organism>
<gene>
    <name evidence="7" type="ORF">GK091_16775</name>
</gene>
<evidence type="ECO:0000256" key="1">
    <source>
        <dbReference type="ARBA" id="ARBA00022553"/>
    </source>
</evidence>
<evidence type="ECO:0000313" key="8">
    <source>
        <dbReference type="Proteomes" id="UP000477386"/>
    </source>
</evidence>
<keyword evidence="2" id="KW-1277">Toxin-antitoxin system</keyword>
<protein>
    <submittedName>
        <fullName evidence="7">DUF86 domain-containing protein</fullName>
    </submittedName>
</protein>
<dbReference type="PANTHER" id="PTHR34139">
    <property type="entry name" value="UPF0331 PROTEIN MJ0127"/>
    <property type="match status" value="1"/>
</dbReference>
<evidence type="ECO:0000313" key="7">
    <source>
        <dbReference type="EMBL" id="NEU68546.1"/>
    </source>
</evidence>
<evidence type="ECO:0000256" key="6">
    <source>
        <dbReference type="ARBA" id="ARBA00024207"/>
    </source>
</evidence>
<keyword evidence="1" id="KW-0597">Phosphoprotein</keyword>
<dbReference type="InterPro" id="IPR008201">
    <property type="entry name" value="HepT-like"/>
</dbReference>
<accession>A0A6M0IJR2</accession>
<evidence type="ECO:0000256" key="2">
    <source>
        <dbReference type="ARBA" id="ARBA00022649"/>
    </source>
</evidence>
<dbReference type="PANTHER" id="PTHR34139:SF1">
    <property type="entry name" value="RNASE MJ1380-RELATED"/>
    <property type="match status" value="1"/>
</dbReference>
<keyword evidence="4" id="KW-0547">Nucleotide-binding</keyword>
<dbReference type="AlphaFoldDB" id="A0A6M0IJR2"/>
<name>A0A6M0IJR2_9BACT</name>
<dbReference type="InterPro" id="IPR051813">
    <property type="entry name" value="HepT_RNase_toxin"/>
</dbReference>
<comment type="caution">
    <text evidence="7">The sequence shown here is derived from an EMBL/GenBank/DDBJ whole genome shotgun (WGS) entry which is preliminary data.</text>
</comment>
<keyword evidence="8" id="KW-1185">Reference proteome</keyword>